<proteinExistence type="predicted"/>
<keyword evidence="1" id="KW-0106">Calcium</keyword>
<dbReference type="PROSITE" id="PS50268">
    <property type="entry name" value="CADHERIN_2"/>
    <property type="match status" value="1"/>
</dbReference>
<evidence type="ECO:0000256" key="1">
    <source>
        <dbReference type="PROSITE-ProRule" id="PRU00043"/>
    </source>
</evidence>
<dbReference type="GO" id="GO:0007156">
    <property type="term" value="P:homophilic cell adhesion via plasma membrane adhesion molecules"/>
    <property type="evidence" value="ECO:0007669"/>
    <property type="project" value="InterPro"/>
</dbReference>
<reference evidence="4 5" key="1">
    <citation type="submission" date="2020-06" db="EMBL/GenBank/DDBJ databases">
        <authorList>
            <person name="Li R."/>
            <person name="Bekaert M."/>
        </authorList>
    </citation>
    <scope>NUCLEOTIDE SEQUENCE [LARGE SCALE GENOMIC DNA]</scope>
    <source>
        <strain evidence="5">wild</strain>
    </source>
</reference>
<accession>A0A6J8ASZ3</accession>
<protein>
    <submittedName>
        <fullName evidence="4">CDHR5</fullName>
    </submittedName>
</protein>
<organism evidence="4 5">
    <name type="scientific">Mytilus coruscus</name>
    <name type="common">Sea mussel</name>
    <dbReference type="NCBI Taxonomy" id="42192"/>
    <lineage>
        <taxon>Eukaryota</taxon>
        <taxon>Metazoa</taxon>
        <taxon>Spiralia</taxon>
        <taxon>Lophotrochozoa</taxon>
        <taxon>Mollusca</taxon>
        <taxon>Bivalvia</taxon>
        <taxon>Autobranchia</taxon>
        <taxon>Pteriomorphia</taxon>
        <taxon>Mytilida</taxon>
        <taxon>Mytiloidea</taxon>
        <taxon>Mytilidae</taxon>
        <taxon>Mytilinae</taxon>
        <taxon>Mytilus</taxon>
    </lineage>
</organism>
<dbReference type="Gene3D" id="2.60.40.60">
    <property type="entry name" value="Cadherins"/>
    <property type="match status" value="1"/>
</dbReference>
<dbReference type="GO" id="GO:0005509">
    <property type="term" value="F:calcium ion binding"/>
    <property type="evidence" value="ECO:0007669"/>
    <property type="project" value="UniProtKB-UniRule"/>
</dbReference>
<dbReference type="SUPFAM" id="SSF49313">
    <property type="entry name" value="Cadherin-like"/>
    <property type="match status" value="1"/>
</dbReference>
<evidence type="ECO:0000259" key="3">
    <source>
        <dbReference type="PROSITE" id="PS50268"/>
    </source>
</evidence>
<keyword evidence="5" id="KW-1185">Reference proteome</keyword>
<gene>
    <name evidence="4" type="ORF">MCOR_11013</name>
</gene>
<name>A0A6J8ASZ3_MYTCO</name>
<dbReference type="AlphaFoldDB" id="A0A6J8ASZ3"/>
<keyword evidence="2" id="KW-1133">Transmembrane helix</keyword>
<dbReference type="EMBL" id="CACVKT020001887">
    <property type="protein sequence ID" value="CAC5373168.1"/>
    <property type="molecule type" value="Genomic_DNA"/>
</dbReference>
<dbReference type="OrthoDB" id="6155187at2759"/>
<dbReference type="InterPro" id="IPR015919">
    <property type="entry name" value="Cadherin-like_sf"/>
</dbReference>
<dbReference type="CDD" id="cd11304">
    <property type="entry name" value="Cadherin_repeat"/>
    <property type="match status" value="1"/>
</dbReference>
<feature type="transmembrane region" description="Helical" evidence="2">
    <location>
        <begin position="627"/>
        <end position="650"/>
    </location>
</feature>
<feature type="domain" description="Cadherin" evidence="3">
    <location>
        <begin position="510"/>
        <end position="622"/>
    </location>
</feature>
<dbReference type="Proteomes" id="UP000507470">
    <property type="component" value="Unassembled WGS sequence"/>
</dbReference>
<evidence type="ECO:0000256" key="2">
    <source>
        <dbReference type="SAM" id="Phobius"/>
    </source>
</evidence>
<dbReference type="GO" id="GO:0016020">
    <property type="term" value="C:membrane"/>
    <property type="evidence" value="ECO:0007669"/>
    <property type="project" value="InterPro"/>
</dbReference>
<sequence>MRTIAIQSTTAVWKFLLKLLNNDGPLLACSRTPDHLNSKLGFDGTTDIIDDMGYDVWSNSEVEGHCQAWIIVTAGQVSGQRFPMEPMIPQSKDEDDCHDFTRCPHNGLRKCKIDIRIQHENEPSQGLYSHNRVTFSQRLTSTPEISVLSINNPSPVSVSSYTITAMSASKDTNTNQNTQGSSKSQWNHIVQTSTNSIQDLHTYKLSSNHIPNTMKTIDNNSVTGTIVSPIGTILSSMQYTLSSWQSPIQINNAVLTPYLITNSQRVLNVYSSNKVKETKPTQITMNTNVELSVSTVDSANNTTTHAPSIRMHTSSSSQYYVTPSKQTHDILSRQWTSSDIQTVSSFQTIRPTKLAKVTMSSYVTFSSTHSQTSTQFYITPSVPSYNTPLRRPPHRTSVVTNHKVMMTLIHGTSINISLDIVYPANIVSVLKKHFRLNLPNNYTTDIILQSAVDIEQIYLDTKTVINYIEMKITCRSAGNMPMLIKKVNVTVEDIDDNGPVFEKTEVSRCALPVYTAGAAEHFVGSLYLSPGAIHAVDGDLVKTNKVSYAFLHGDPVDYQLYFIIDYSTGTVNKTSNITTADPHDFVIIVQATEESSAKRSRLAVLTVSVSLPHVPSKSNPYRANRTAIAVLQIISGIIILGFTVGFIFIVRHRNKKQKVECSKEFTKTDDIEDIEEFMVATSTNEVTTCSQPIPLFIPEEPTKLSLKSPDPIQTASRSPVSPRKVKFVLPEKTYRMIYGKKRKTLTNNVMR</sequence>
<keyword evidence="2" id="KW-0472">Membrane</keyword>
<evidence type="ECO:0000313" key="4">
    <source>
        <dbReference type="EMBL" id="CAC5373168.1"/>
    </source>
</evidence>
<keyword evidence="2" id="KW-0812">Transmembrane</keyword>
<dbReference type="InterPro" id="IPR002126">
    <property type="entry name" value="Cadherin-like_dom"/>
</dbReference>
<evidence type="ECO:0000313" key="5">
    <source>
        <dbReference type="Proteomes" id="UP000507470"/>
    </source>
</evidence>